<dbReference type="PANTHER" id="PTHR37089:SF4">
    <property type="entry name" value="EXPORTED PROTEIN"/>
    <property type="match status" value="1"/>
</dbReference>
<proteinExistence type="predicted"/>
<feature type="domain" description="Spore coat protein U/FanG" evidence="2">
    <location>
        <begin position="27"/>
        <end position="162"/>
    </location>
</feature>
<comment type="caution">
    <text evidence="3">The sequence shown here is derived from an EMBL/GenBank/DDBJ whole genome shotgun (WGS) entry which is preliminary data.</text>
</comment>
<feature type="signal peptide" evidence="1">
    <location>
        <begin position="1"/>
        <end position="24"/>
    </location>
</feature>
<reference evidence="3 4" key="1">
    <citation type="submission" date="2014-12" db="EMBL/GenBank/DDBJ databases">
        <title>16Stimator: statistical estimation of ribosomal gene copy numbers from draft genome assemblies.</title>
        <authorList>
            <person name="Perisin M.A."/>
            <person name="Vetter M."/>
            <person name="Gilbert J.A."/>
            <person name="Bergelson J."/>
        </authorList>
    </citation>
    <scope>NUCLEOTIDE SEQUENCE [LARGE SCALE GENOMIC DNA]</scope>
    <source>
        <strain evidence="3 4">MEJ076</strain>
    </source>
</reference>
<accession>A0A0D0KRS5</accession>
<dbReference type="AlphaFoldDB" id="A0A0D0KRS5"/>
<dbReference type="PANTHER" id="PTHR37089">
    <property type="entry name" value="PROTEIN U-RELATED"/>
    <property type="match status" value="1"/>
</dbReference>
<dbReference type="Proteomes" id="UP000035017">
    <property type="component" value="Unassembled WGS sequence"/>
</dbReference>
<evidence type="ECO:0000256" key="1">
    <source>
        <dbReference type="SAM" id="SignalP"/>
    </source>
</evidence>
<keyword evidence="3" id="KW-0167">Capsid protein</keyword>
<keyword evidence="1" id="KW-0732">Signal</keyword>
<evidence type="ECO:0000313" key="3">
    <source>
        <dbReference type="EMBL" id="KIP99636.1"/>
    </source>
</evidence>
<organism evidence="3 4">
    <name type="scientific">Agrobacterium tumefaciens</name>
    <dbReference type="NCBI Taxonomy" id="358"/>
    <lineage>
        <taxon>Bacteria</taxon>
        <taxon>Pseudomonadati</taxon>
        <taxon>Pseudomonadota</taxon>
        <taxon>Alphaproteobacteria</taxon>
        <taxon>Hyphomicrobiales</taxon>
        <taxon>Rhizobiaceae</taxon>
        <taxon>Rhizobium/Agrobacterium group</taxon>
        <taxon>Agrobacterium</taxon>
        <taxon>Agrobacterium tumefaciens complex</taxon>
    </lineage>
</organism>
<feature type="chain" id="PRO_5002232157" evidence="1">
    <location>
        <begin position="25"/>
        <end position="165"/>
    </location>
</feature>
<dbReference type="EMBL" id="JXQV01000026">
    <property type="protein sequence ID" value="KIP99636.1"/>
    <property type="molecule type" value="Genomic_DNA"/>
</dbReference>
<sequence>MKLTSSMFNLAFSAAIVTAQPALSQTATSQFNVQMTITSDCQVTSAGNLDFGSTGVISANRDSTSSIVVQCTSGTAYNLGLDEGHGSGATVASRVMTGPSSAKINYSLYTDAGRTTPWGNTINTNTMAASGNGSTQTYTVYGRVPPQTTPAAGTYTDTVTVTLTY</sequence>
<protein>
    <submittedName>
        <fullName evidence="3">Spore coat protein U</fullName>
    </submittedName>
</protein>
<dbReference type="InterPro" id="IPR053167">
    <property type="entry name" value="Spore_coat_component"/>
</dbReference>
<evidence type="ECO:0000313" key="4">
    <source>
        <dbReference type="Proteomes" id="UP000035017"/>
    </source>
</evidence>
<keyword evidence="3" id="KW-0946">Virion</keyword>
<dbReference type="InterPro" id="IPR007893">
    <property type="entry name" value="Spore_coat_U/FanG"/>
</dbReference>
<dbReference type="OrthoDB" id="7478692at2"/>
<dbReference type="Pfam" id="PF05229">
    <property type="entry name" value="SCPU"/>
    <property type="match status" value="1"/>
</dbReference>
<gene>
    <name evidence="3" type="ORF">RU07_18670</name>
</gene>
<name>A0A0D0KRS5_AGRTU</name>
<dbReference type="SMART" id="SM00972">
    <property type="entry name" value="SCPU"/>
    <property type="match status" value="1"/>
</dbReference>
<evidence type="ECO:0000259" key="2">
    <source>
        <dbReference type="Pfam" id="PF05229"/>
    </source>
</evidence>